<reference evidence="2 3" key="3">
    <citation type="submission" date="2020-04" db="EMBL/GenBank/DDBJ databases">
        <title>Complete genome sequence of Pseudomonas putida strain JQ581.</title>
        <authorList>
            <person name="Mu Y."/>
        </authorList>
    </citation>
    <scope>NUCLEOTIDE SEQUENCE [LARGE SCALE GENOMIC DNA]</scope>
    <source>
        <strain evidence="2 3">JQ581</strain>
    </source>
</reference>
<name>A0A7H5QVX3_PSEPU</name>
<sequence>MPLMLIIHLSDVRGASSVIFGAYDIREGCAAGYYPQSNPLKTLWHRAEHVKVPAARSVPVTLDRAQSLAADPQSGLPAEYPLG</sequence>
<evidence type="ECO:0000313" key="4">
    <source>
        <dbReference type="Proteomes" id="UP000442695"/>
    </source>
</evidence>
<dbReference type="RefSeq" id="WP_060494599.1">
    <property type="nucleotide sequence ID" value="NZ_BSKG01000001.1"/>
</dbReference>
<protein>
    <submittedName>
        <fullName evidence="1">Uncharacterized protein</fullName>
    </submittedName>
</protein>
<reference evidence="2 3" key="1">
    <citation type="submission" date="2016-04" db="EMBL/GenBank/DDBJ databases">
        <authorList>
            <person name="Qiu J."/>
        </authorList>
    </citation>
    <scope>NUCLEOTIDE SEQUENCE [LARGE SCALE GENOMIC DNA]</scope>
    <source>
        <strain evidence="2 3">JQ581</strain>
    </source>
</reference>
<dbReference type="EMBL" id="WOWR01000004">
    <property type="protein sequence ID" value="KAF0255852.1"/>
    <property type="molecule type" value="Genomic_DNA"/>
</dbReference>
<evidence type="ECO:0000313" key="2">
    <source>
        <dbReference type="EMBL" id="QJQ07861.1"/>
    </source>
</evidence>
<accession>A0A7H5QVX3</accession>
<dbReference type="EMBL" id="CP050951">
    <property type="protein sequence ID" value="QJQ07861.1"/>
    <property type="molecule type" value="Genomic_DNA"/>
</dbReference>
<organism evidence="1 4">
    <name type="scientific">Pseudomonas putida</name>
    <name type="common">Arthrobacter siderocapsulatus</name>
    <dbReference type="NCBI Taxonomy" id="303"/>
    <lineage>
        <taxon>Bacteria</taxon>
        <taxon>Pseudomonadati</taxon>
        <taxon>Pseudomonadota</taxon>
        <taxon>Gammaproteobacteria</taxon>
        <taxon>Pseudomonadales</taxon>
        <taxon>Pseudomonadaceae</taxon>
        <taxon>Pseudomonas</taxon>
    </lineage>
</organism>
<proteinExistence type="predicted"/>
<evidence type="ECO:0000313" key="1">
    <source>
        <dbReference type="EMBL" id="KAF0255852.1"/>
    </source>
</evidence>
<dbReference type="Proteomes" id="UP000442695">
    <property type="component" value="Unassembled WGS sequence"/>
</dbReference>
<dbReference type="Proteomes" id="UP000076857">
    <property type="component" value="Chromosome"/>
</dbReference>
<gene>
    <name evidence="2" type="ORF">A3L25_013170</name>
    <name evidence="1" type="ORF">GN299_05080</name>
</gene>
<dbReference type="AlphaFoldDB" id="A0A7H5QVX3"/>
<reference evidence="1 4" key="2">
    <citation type="submission" date="2019-12" db="EMBL/GenBank/DDBJ databases">
        <authorList>
            <person name="Woiski C."/>
        </authorList>
    </citation>
    <scope>NUCLEOTIDE SEQUENCE [LARGE SCALE GENOMIC DNA]</scope>
    <source>
        <strain evidence="1 4">BOE100</strain>
    </source>
</reference>
<evidence type="ECO:0000313" key="3">
    <source>
        <dbReference type="Proteomes" id="UP000076857"/>
    </source>
</evidence>